<dbReference type="eggNOG" id="COG0492">
    <property type="taxonomic scope" value="Bacteria"/>
</dbReference>
<dbReference type="GO" id="GO:0016491">
    <property type="term" value="F:oxidoreductase activity"/>
    <property type="evidence" value="ECO:0007669"/>
    <property type="project" value="UniProtKB-KW"/>
</dbReference>
<dbReference type="Pfam" id="PF13738">
    <property type="entry name" value="Pyr_redox_3"/>
    <property type="match status" value="1"/>
</dbReference>
<dbReference type="PRINTS" id="PR00368">
    <property type="entry name" value="FADPNR"/>
</dbReference>
<keyword evidence="2" id="KW-0560">Oxidoreductase</keyword>
<dbReference type="OrthoDB" id="9778740at2"/>
<dbReference type="STRING" id="598659.NAMH_0806"/>
<dbReference type="KEGG" id="nam:NAMH_0806"/>
<keyword evidence="4" id="KW-1185">Reference proteome</keyword>
<evidence type="ECO:0000313" key="3">
    <source>
        <dbReference type="EMBL" id="ACM92967.1"/>
    </source>
</evidence>
<dbReference type="EMBL" id="CP001279">
    <property type="protein sequence ID" value="ACM92967.1"/>
    <property type="molecule type" value="Genomic_DNA"/>
</dbReference>
<dbReference type="RefSeq" id="WP_015902019.1">
    <property type="nucleotide sequence ID" value="NC_012115.1"/>
</dbReference>
<evidence type="ECO:0000256" key="2">
    <source>
        <dbReference type="ARBA" id="ARBA00023002"/>
    </source>
</evidence>
<dbReference type="InterPro" id="IPR036188">
    <property type="entry name" value="FAD/NAD-bd_sf"/>
</dbReference>
<keyword evidence="1" id="KW-0285">Flavoprotein</keyword>
<evidence type="ECO:0000313" key="4">
    <source>
        <dbReference type="Proteomes" id="UP000000448"/>
    </source>
</evidence>
<sequence>MSLDKVLDIAIIGAGPGGIASAIEAKLAGIDKVLVLEKADNHSDMIRKFYKPGKRVDKDWQGKKFEFIGNVTFEECSKEEYLEQMEKKIQDAGVADKFKYNHHVYAVEKNKDGLFEIGADHELGVIQAKKVIIAIGRMGKPNKPGYKFPGKIRPRLNFNLDKVQPGEKVMVVGGGDTAGEYAYGLVDMDIGCDVTLNYRRAEITRMNPTNKEIVERYIKEGKLHSKLGVDVESVEPYEEDGVTPPRVKVNFKDGTSEVYDRVVYALGGTSPVDFLKNSGIELNEWGEPTYNEETMESNVEGLYVIGDVVTSAGSIALAFNHAYLAVKDIASKK</sequence>
<dbReference type="Proteomes" id="UP000000448">
    <property type="component" value="Chromosome"/>
</dbReference>
<dbReference type="PANTHER" id="PTHR48105">
    <property type="entry name" value="THIOREDOXIN REDUCTASE 1-RELATED-RELATED"/>
    <property type="match status" value="1"/>
</dbReference>
<evidence type="ECO:0000256" key="1">
    <source>
        <dbReference type="ARBA" id="ARBA00022630"/>
    </source>
</evidence>
<name>B9L9A1_NAUPA</name>
<protein>
    <submittedName>
        <fullName evidence="3">FAD-dependent pyridine nucleotide-disulphide oxidoreductase</fullName>
    </submittedName>
</protein>
<dbReference type="AlphaFoldDB" id="B9L9A1"/>
<organism evidence="3 4">
    <name type="scientific">Nautilia profundicola (strain ATCC BAA-1463 / DSM 18972 / AmH)</name>
    <dbReference type="NCBI Taxonomy" id="598659"/>
    <lineage>
        <taxon>Bacteria</taxon>
        <taxon>Pseudomonadati</taxon>
        <taxon>Campylobacterota</taxon>
        <taxon>Epsilonproteobacteria</taxon>
        <taxon>Nautiliales</taxon>
        <taxon>Nautiliaceae</taxon>
        <taxon>Nautilia</taxon>
    </lineage>
</organism>
<dbReference type="HOGENOM" id="CLU_059172_0_0_7"/>
<proteinExistence type="predicted"/>
<dbReference type="InterPro" id="IPR050097">
    <property type="entry name" value="Ferredoxin-NADP_redctase_2"/>
</dbReference>
<gene>
    <name evidence="3" type="ordered locus">NAMH_0806</name>
</gene>
<dbReference type="Gene3D" id="3.50.50.60">
    <property type="entry name" value="FAD/NAD(P)-binding domain"/>
    <property type="match status" value="2"/>
</dbReference>
<reference evidence="3 4" key="1">
    <citation type="journal article" date="2009" name="PLoS Genet.">
        <title>Adaptations to submarine hydrothermal environments exemplified by the genome of Nautilia profundicola.</title>
        <authorList>
            <person name="Campbell B.J."/>
            <person name="Smith J.L."/>
            <person name="Hanson T.E."/>
            <person name="Klotz M.G."/>
            <person name="Stein L.Y."/>
            <person name="Lee C.K."/>
            <person name="Wu D."/>
            <person name="Robinson J.M."/>
            <person name="Khouri H.M."/>
            <person name="Eisen J.A."/>
            <person name="Cary S.C."/>
        </authorList>
    </citation>
    <scope>NUCLEOTIDE SEQUENCE [LARGE SCALE GENOMIC DNA]</scope>
    <source>
        <strain evidence="4">ATCC BAA-1463 / DSM 18972 / AmH</strain>
    </source>
</reference>
<dbReference type="SUPFAM" id="SSF51905">
    <property type="entry name" value="FAD/NAD(P)-binding domain"/>
    <property type="match status" value="1"/>
</dbReference>
<dbReference type="PRINTS" id="PR00469">
    <property type="entry name" value="PNDRDTASEII"/>
</dbReference>
<accession>B9L9A1</accession>